<proteinExistence type="predicted"/>
<sequence>MASAPAFARVLAEGRPAFNARVAQARSRSPRFDAEVFSSFLRERVGPLVEAVAARAPDAITAVAVAAFDAALALVSQGLVGPDRRNVLLDRTWREILPAVPARVAAAPGPLIAALSNAAINLERTPDARGGEWVERMCRFGALAASHDELLALGQVLAWTAGLAHYREGALLALDRLPPHLAVAALNAPADSSWPAMRTRLAQERWWSPDPAVAERRWEGFHVGAFTGYGGAFTEPPQVRAGRDGFLLRSGERCFLLRLDVYGWSLHPAGVSEFESAPRDRPAPYAPPASIVKGALRVGGSTWALDLPEAGLEVAATEDSIAVSSPYSYALRVRPRVMPASA</sequence>
<dbReference type="AlphaFoldDB" id="A0A4S3KAB5"/>
<protein>
    <submittedName>
        <fullName evidence="1">Uncharacterized protein</fullName>
    </submittedName>
</protein>
<organism evidence="1 2">
    <name type="scientific">Panacagrimonas perspica</name>
    <dbReference type="NCBI Taxonomy" id="381431"/>
    <lineage>
        <taxon>Bacteria</taxon>
        <taxon>Pseudomonadati</taxon>
        <taxon>Pseudomonadota</taxon>
        <taxon>Gammaproteobacteria</taxon>
        <taxon>Nevskiales</taxon>
        <taxon>Nevskiaceae</taxon>
        <taxon>Panacagrimonas</taxon>
    </lineage>
</organism>
<gene>
    <name evidence="1" type="ORF">DFR24_1724</name>
</gene>
<dbReference type="RefSeq" id="WP_133880838.1">
    <property type="nucleotide sequence ID" value="NZ_MWIN01000001.1"/>
</dbReference>
<keyword evidence="2" id="KW-1185">Reference proteome</keyword>
<dbReference type="OrthoDB" id="976092at2"/>
<accession>A0A4S3KAB5</accession>
<evidence type="ECO:0000313" key="1">
    <source>
        <dbReference type="EMBL" id="TDU32330.1"/>
    </source>
</evidence>
<comment type="caution">
    <text evidence="1">The sequence shown here is derived from an EMBL/GenBank/DDBJ whole genome shotgun (WGS) entry which is preliminary data.</text>
</comment>
<evidence type="ECO:0000313" key="2">
    <source>
        <dbReference type="Proteomes" id="UP000295341"/>
    </source>
</evidence>
<reference evidence="1 2" key="1">
    <citation type="submission" date="2019-03" db="EMBL/GenBank/DDBJ databases">
        <title>Genomic Encyclopedia of Type Strains, Phase IV (KMG-IV): sequencing the most valuable type-strain genomes for metagenomic binning, comparative biology and taxonomic classification.</title>
        <authorList>
            <person name="Goeker M."/>
        </authorList>
    </citation>
    <scope>NUCLEOTIDE SEQUENCE [LARGE SCALE GENOMIC DNA]</scope>
    <source>
        <strain evidence="1 2">DSM 26377</strain>
    </source>
</reference>
<name>A0A4S3KAB5_9GAMM</name>
<dbReference type="Proteomes" id="UP000295341">
    <property type="component" value="Unassembled WGS sequence"/>
</dbReference>
<dbReference type="EMBL" id="SOBT01000008">
    <property type="protein sequence ID" value="TDU32330.1"/>
    <property type="molecule type" value="Genomic_DNA"/>
</dbReference>